<organism evidence="6 7">
    <name type="scientific">Pseudomonas putida</name>
    <name type="common">Arthrobacter siderocapsulatus</name>
    <dbReference type="NCBI Taxonomy" id="303"/>
    <lineage>
        <taxon>Bacteria</taxon>
        <taxon>Pseudomonadati</taxon>
        <taxon>Pseudomonadota</taxon>
        <taxon>Gammaproteobacteria</taxon>
        <taxon>Pseudomonadales</taxon>
        <taxon>Pseudomonadaceae</taxon>
        <taxon>Pseudomonas</taxon>
    </lineage>
</organism>
<dbReference type="InterPro" id="IPR010645">
    <property type="entry name" value="MFS_4"/>
</dbReference>
<dbReference type="AlphaFoldDB" id="A0A2Z4RDG4"/>
<feature type="transmembrane region" description="Helical" evidence="4">
    <location>
        <begin position="135"/>
        <end position="155"/>
    </location>
</feature>
<protein>
    <submittedName>
        <fullName evidence="6">YbfB/YjiJ family MFS transporter</fullName>
    </submittedName>
</protein>
<proteinExistence type="predicted"/>
<dbReference type="Gene3D" id="1.20.1250.20">
    <property type="entry name" value="MFS general substrate transporter like domains"/>
    <property type="match status" value="2"/>
</dbReference>
<feature type="transmembrane region" description="Helical" evidence="4">
    <location>
        <begin position="246"/>
        <end position="264"/>
    </location>
</feature>
<keyword evidence="2 4" id="KW-1133">Transmembrane helix</keyword>
<dbReference type="OrthoDB" id="9797953at2"/>
<feature type="transmembrane region" description="Helical" evidence="4">
    <location>
        <begin position="206"/>
        <end position="226"/>
    </location>
</feature>
<feature type="transmembrane region" description="Helical" evidence="4">
    <location>
        <begin position="82"/>
        <end position="104"/>
    </location>
</feature>
<dbReference type="InterPro" id="IPR020846">
    <property type="entry name" value="MFS_dom"/>
</dbReference>
<dbReference type="SUPFAM" id="SSF103473">
    <property type="entry name" value="MFS general substrate transporter"/>
    <property type="match status" value="1"/>
</dbReference>
<feature type="transmembrane region" description="Helical" evidence="4">
    <location>
        <begin position="295"/>
        <end position="315"/>
    </location>
</feature>
<feature type="transmembrane region" description="Helical" evidence="4">
    <location>
        <begin position="50"/>
        <end position="70"/>
    </location>
</feature>
<name>A0A2Z4RDG4_PSEPU</name>
<evidence type="ECO:0000256" key="2">
    <source>
        <dbReference type="ARBA" id="ARBA00022989"/>
    </source>
</evidence>
<accession>A0A2Z4RDG4</accession>
<dbReference type="InterPro" id="IPR036259">
    <property type="entry name" value="MFS_trans_sf"/>
</dbReference>
<dbReference type="PANTHER" id="PTHR23537">
    <property type="match status" value="1"/>
</dbReference>
<dbReference type="RefSeq" id="WP_110962763.1">
    <property type="nucleotide sequence ID" value="NZ_CP029693.1"/>
</dbReference>
<reference evidence="6 7" key="1">
    <citation type="submission" date="2018-05" db="EMBL/GenBank/DDBJ databases">
        <title>Whole genome sequence of Pseudomonas putida JBC17.</title>
        <authorList>
            <person name="Lee Y.H."/>
            <person name="David K."/>
        </authorList>
    </citation>
    <scope>NUCLEOTIDE SEQUENCE [LARGE SCALE GENOMIC DNA]</scope>
    <source>
        <strain evidence="6 7">JBC17</strain>
    </source>
</reference>
<feature type="transmembrane region" description="Helical" evidence="4">
    <location>
        <begin position="12"/>
        <end position="30"/>
    </location>
</feature>
<evidence type="ECO:0000313" key="7">
    <source>
        <dbReference type="Proteomes" id="UP000250299"/>
    </source>
</evidence>
<evidence type="ECO:0000256" key="4">
    <source>
        <dbReference type="SAM" id="Phobius"/>
    </source>
</evidence>
<evidence type="ECO:0000256" key="1">
    <source>
        <dbReference type="ARBA" id="ARBA00022692"/>
    </source>
</evidence>
<sequence>MRSTQPHPLHAVLAGLCASLVGIGLARFAYTPLVPALIEAHWFAANQVIYLGAANLVGYLAGAFCGRPLARMFTARRSLRWMMLLVALAFFACALPLSVLWFFIWRFVSGLAGGVIMVLAAGTVLPYLPGARKGLASGAIFLGLGLGIAASGTVVPLLLELGLRETWIGLGVIALLLTVISWTGWPPAVAPAAAPVSGKAAAASGLGLVYVQYALMAVGLVPMMLFLVDYVARGLAWGTHSAANLWVVYGLGAIVGPVAYGALADRIGHAATNRAALISQLLAVSVLALSNQTLWLVPAVFVIGSFPPGIVPITLGRVQQLAADPVAQGAAWSRATIIFALFQALAGYAYSWLFASTHGNHVLLFCIGGAAVALALLSEALWVTVRAFGRREALG</sequence>
<dbReference type="GO" id="GO:0005886">
    <property type="term" value="C:plasma membrane"/>
    <property type="evidence" value="ECO:0007669"/>
    <property type="project" value="TreeGrafter"/>
</dbReference>
<dbReference type="Pfam" id="PF06779">
    <property type="entry name" value="MFS_4"/>
    <property type="match status" value="1"/>
</dbReference>
<feature type="transmembrane region" description="Helical" evidence="4">
    <location>
        <begin position="167"/>
        <end position="185"/>
    </location>
</feature>
<gene>
    <name evidence="6" type="ORF">DKY63_03065</name>
</gene>
<feature type="transmembrane region" description="Helical" evidence="4">
    <location>
        <begin position="336"/>
        <end position="355"/>
    </location>
</feature>
<dbReference type="Proteomes" id="UP000250299">
    <property type="component" value="Chromosome"/>
</dbReference>
<feature type="transmembrane region" description="Helical" evidence="4">
    <location>
        <begin position="361"/>
        <end position="385"/>
    </location>
</feature>
<dbReference type="EMBL" id="CP029693">
    <property type="protein sequence ID" value="AWY38946.1"/>
    <property type="molecule type" value="Genomic_DNA"/>
</dbReference>
<dbReference type="GO" id="GO:0022857">
    <property type="term" value="F:transmembrane transporter activity"/>
    <property type="evidence" value="ECO:0007669"/>
    <property type="project" value="InterPro"/>
</dbReference>
<feature type="domain" description="Major facilitator superfamily (MFS) profile" evidence="5">
    <location>
        <begin position="10"/>
        <end position="387"/>
    </location>
</feature>
<keyword evidence="3 4" id="KW-0472">Membrane</keyword>
<dbReference type="PANTHER" id="PTHR23537:SF1">
    <property type="entry name" value="SUGAR TRANSPORTER"/>
    <property type="match status" value="1"/>
</dbReference>
<evidence type="ECO:0000313" key="6">
    <source>
        <dbReference type="EMBL" id="AWY38946.1"/>
    </source>
</evidence>
<evidence type="ECO:0000259" key="5">
    <source>
        <dbReference type="PROSITE" id="PS50850"/>
    </source>
</evidence>
<evidence type="ECO:0000256" key="3">
    <source>
        <dbReference type="ARBA" id="ARBA00023136"/>
    </source>
</evidence>
<feature type="transmembrane region" description="Helical" evidence="4">
    <location>
        <begin position="110"/>
        <end position="128"/>
    </location>
</feature>
<keyword evidence="1 4" id="KW-0812">Transmembrane</keyword>
<dbReference type="PROSITE" id="PS50850">
    <property type="entry name" value="MFS"/>
    <property type="match status" value="1"/>
</dbReference>